<protein>
    <recommendedName>
        <fullName evidence="1">D-inositol 3-phosphate glycosyltransferase</fullName>
    </recommendedName>
</protein>
<keyword evidence="5" id="KW-1185">Reference proteome</keyword>
<name>A0A1S6J3W2_9ACTN</name>
<dbReference type="AlphaFoldDB" id="A0A1S6J3W2"/>
<evidence type="ECO:0000313" key="4">
    <source>
        <dbReference type="EMBL" id="AQS66429.1"/>
    </source>
</evidence>
<dbReference type="CDD" id="cd03801">
    <property type="entry name" value="GT4_PimA-like"/>
    <property type="match status" value="1"/>
</dbReference>
<dbReference type="Pfam" id="PF13692">
    <property type="entry name" value="Glyco_trans_1_4"/>
    <property type="match status" value="1"/>
</dbReference>
<dbReference type="KEGG" id="spac:B1H29_05350"/>
<dbReference type="Gene3D" id="3.40.50.2000">
    <property type="entry name" value="Glycogen Phosphorylase B"/>
    <property type="match status" value="2"/>
</dbReference>
<reference evidence="4 5" key="1">
    <citation type="submission" date="2017-02" db="EMBL/GenBank/DDBJ databases">
        <title>Streptomyces pactum ACT12 Genome sequencing and assembly.</title>
        <authorList>
            <person name="Xue Q."/>
            <person name="Yan X."/>
            <person name="Jia L."/>
            <person name="Yan H."/>
        </authorList>
    </citation>
    <scope>NUCLEOTIDE SEQUENCE [LARGE SCALE GENOMIC DNA]</scope>
    <source>
        <strain evidence="4 5">ACT12</strain>
    </source>
</reference>
<keyword evidence="2" id="KW-0328">Glycosyltransferase</keyword>
<keyword evidence="3" id="KW-0808">Transferase</keyword>
<evidence type="ECO:0000313" key="5">
    <source>
        <dbReference type="Proteomes" id="UP000189443"/>
    </source>
</evidence>
<dbReference type="EMBL" id="CP019724">
    <property type="protein sequence ID" value="AQS66429.1"/>
    <property type="molecule type" value="Genomic_DNA"/>
</dbReference>
<evidence type="ECO:0000256" key="1">
    <source>
        <dbReference type="ARBA" id="ARBA00021292"/>
    </source>
</evidence>
<dbReference type="PANTHER" id="PTHR12526:SF510">
    <property type="entry name" value="D-INOSITOL 3-PHOSPHATE GLYCOSYLTRANSFERASE"/>
    <property type="match status" value="1"/>
</dbReference>
<dbReference type="PANTHER" id="PTHR12526">
    <property type="entry name" value="GLYCOSYLTRANSFERASE"/>
    <property type="match status" value="1"/>
</dbReference>
<proteinExistence type="predicted"/>
<evidence type="ECO:0000256" key="3">
    <source>
        <dbReference type="ARBA" id="ARBA00022679"/>
    </source>
</evidence>
<dbReference type="Proteomes" id="UP000189443">
    <property type="component" value="Chromosome"/>
</dbReference>
<dbReference type="SUPFAM" id="SSF53756">
    <property type="entry name" value="UDP-Glycosyltransferase/glycogen phosphorylase"/>
    <property type="match status" value="1"/>
</dbReference>
<gene>
    <name evidence="4" type="ORF">B1H29_05350</name>
</gene>
<accession>A0A1S6J3W2</accession>
<dbReference type="GO" id="GO:0016757">
    <property type="term" value="F:glycosyltransferase activity"/>
    <property type="evidence" value="ECO:0007669"/>
    <property type="project" value="UniProtKB-KW"/>
</dbReference>
<organism evidence="4 5">
    <name type="scientific">Streptomyces pactum</name>
    <dbReference type="NCBI Taxonomy" id="68249"/>
    <lineage>
        <taxon>Bacteria</taxon>
        <taxon>Bacillati</taxon>
        <taxon>Actinomycetota</taxon>
        <taxon>Actinomycetes</taxon>
        <taxon>Kitasatosporales</taxon>
        <taxon>Streptomycetaceae</taxon>
        <taxon>Streptomyces</taxon>
    </lineage>
</organism>
<sequence>MTTVHATVEFRYRAWGGIASALDLMVAAAQHARHDTLILTVGSRDALHRLSPDVRVCTVGLPELEGQPLYRSARRVQLGQLAAQRLTAMLPRLTGGGEADLLVHSEEFGTLLQAPTGVRRRVFVSHGLAVQEHPHRPDLVEQERRTLAAADTVAVLSDAQAGTMRHAYPELRNVRVMPLPLILLTEQIRPVSAAEFGRGPIVAAGRSVRQKGFDILLRAVRAAQDTDRAGEERPALPPVIVYTGHGDTDCLDECRRLAADCGPRVTLEPWLPRKQLMAALRRARVVCVPSRFEPVGLIAAEALALGIPVVASHVGGLPDLLGATTRTGWTVPVLGDDGPAPGELADCLVTAARRTTGPTAGPEELRRWPLDRHLSALAHILDR</sequence>
<evidence type="ECO:0000256" key="2">
    <source>
        <dbReference type="ARBA" id="ARBA00022676"/>
    </source>
</evidence>